<dbReference type="STRING" id="1884261.A0A5C3QAP0"/>
<sequence length="422" mass="45903">MTIINHGAPGFPYFTPIQSPASGTAVDPQPDGKPIPKLFEPLKIRGVEFQNRIFVSPMCQYSAEDGHATAWHQAHLGGIFTRGPGLTVVEAAAVVPEGRITPEDLGIWADSHIAPLADIVTFAHSQSQKIGIQIAHAGRKASTTAPWLSFSATAEKEANGWPDNVVGPSAIKYTDTFPEVRELTKAEIKDVIKAFADAAKRSIKAGFDVIEIHNAHGYLLGEFLSPVSNHRTDEYGGSYENRIRLTLEVVDAVRAAIPEDTPLFLRVSGTEWLEESMPDQESWRIEDTVKLAPLLFAHGIDLLDVSSGGNHPKQNIQKSPFPDNNARYQSDLAKAVKQSGDSKILVSAVGGIKDGKTANSLLNDGSADAIFVGRHFQKHPGAVWQFAEELDLQIHVASQIGWGFFGRGSVGRRDLEKLKPQK</sequence>
<protein>
    <submittedName>
        <fullName evidence="7">FMN-linked oxidoreductase</fullName>
    </submittedName>
</protein>
<dbReference type="PANTHER" id="PTHR43303">
    <property type="entry name" value="NADPH DEHYDROGENASE C23G7.10C-RELATED"/>
    <property type="match status" value="1"/>
</dbReference>
<keyword evidence="5" id="KW-0560">Oxidoreductase</keyword>
<evidence type="ECO:0000256" key="3">
    <source>
        <dbReference type="ARBA" id="ARBA00022643"/>
    </source>
</evidence>
<reference evidence="7 8" key="1">
    <citation type="journal article" date="2019" name="Nat. Ecol. Evol.">
        <title>Megaphylogeny resolves global patterns of mushroom evolution.</title>
        <authorList>
            <person name="Varga T."/>
            <person name="Krizsan K."/>
            <person name="Foldi C."/>
            <person name="Dima B."/>
            <person name="Sanchez-Garcia M."/>
            <person name="Sanchez-Ramirez S."/>
            <person name="Szollosi G.J."/>
            <person name="Szarkandi J.G."/>
            <person name="Papp V."/>
            <person name="Albert L."/>
            <person name="Andreopoulos W."/>
            <person name="Angelini C."/>
            <person name="Antonin V."/>
            <person name="Barry K.W."/>
            <person name="Bougher N.L."/>
            <person name="Buchanan P."/>
            <person name="Buyck B."/>
            <person name="Bense V."/>
            <person name="Catcheside P."/>
            <person name="Chovatia M."/>
            <person name="Cooper J."/>
            <person name="Damon W."/>
            <person name="Desjardin D."/>
            <person name="Finy P."/>
            <person name="Geml J."/>
            <person name="Haridas S."/>
            <person name="Hughes K."/>
            <person name="Justo A."/>
            <person name="Karasinski D."/>
            <person name="Kautmanova I."/>
            <person name="Kiss B."/>
            <person name="Kocsube S."/>
            <person name="Kotiranta H."/>
            <person name="LaButti K.M."/>
            <person name="Lechner B.E."/>
            <person name="Liimatainen K."/>
            <person name="Lipzen A."/>
            <person name="Lukacs Z."/>
            <person name="Mihaltcheva S."/>
            <person name="Morgado L.N."/>
            <person name="Niskanen T."/>
            <person name="Noordeloos M.E."/>
            <person name="Ohm R.A."/>
            <person name="Ortiz-Santana B."/>
            <person name="Ovrebo C."/>
            <person name="Racz N."/>
            <person name="Riley R."/>
            <person name="Savchenko A."/>
            <person name="Shiryaev A."/>
            <person name="Soop K."/>
            <person name="Spirin V."/>
            <person name="Szebenyi C."/>
            <person name="Tomsovsky M."/>
            <person name="Tulloss R.E."/>
            <person name="Uehling J."/>
            <person name="Grigoriev I.V."/>
            <person name="Vagvolgyi C."/>
            <person name="Papp T."/>
            <person name="Martin F.M."/>
            <person name="Miettinen O."/>
            <person name="Hibbett D.S."/>
            <person name="Nagy L.G."/>
        </authorList>
    </citation>
    <scope>NUCLEOTIDE SEQUENCE [LARGE SCALE GENOMIC DNA]</scope>
    <source>
        <strain evidence="7 8">CBS 309.79</strain>
    </source>
</reference>
<dbReference type="CDD" id="cd02932">
    <property type="entry name" value="OYE_YqiM_FMN"/>
    <property type="match status" value="1"/>
</dbReference>
<accession>A0A5C3QAP0</accession>
<dbReference type="GO" id="GO:0010181">
    <property type="term" value="F:FMN binding"/>
    <property type="evidence" value="ECO:0007669"/>
    <property type="project" value="InterPro"/>
</dbReference>
<keyword evidence="8" id="KW-1185">Reference proteome</keyword>
<dbReference type="PANTHER" id="PTHR43303:SF4">
    <property type="entry name" value="NADPH DEHYDROGENASE C23G7.10C-RELATED"/>
    <property type="match status" value="1"/>
</dbReference>
<evidence type="ECO:0000256" key="1">
    <source>
        <dbReference type="ARBA" id="ARBA00001917"/>
    </source>
</evidence>
<dbReference type="Pfam" id="PF00724">
    <property type="entry name" value="Oxidored_FMN"/>
    <property type="match status" value="1"/>
</dbReference>
<dbReference type="AlphaFoldDB" id="A0A5C3QAP0"/>
<dbReference type="OrthoDB" id="72788at2759"/>
<feature type="domain" description="NADH:flavin oxidoreductase/NADH oxidase N-terminal" evidence="6">
    <location>
        <begin position="37"/>
        <end position="390"/>
    </location>
</feature>
<organism evidence="7 8">
    <name type="scientific">Pterulicium gracile</name>
    <dbReference type="NCBI Taxonomy" id="1884261"/>
    <lineage>
        <taxon>Eukaryota</taxon>
        <taxon>Fungi</taxon>
        <taxon>Dikarya</taxon>
        <taxon>Basidiomycota</taxon>
        <taxon>Agaricomycotina</taxon>
        <taxon>Agaricomycetes</taxon>
        <taxon>Agaricomycetidae</taxon>
        <taxon>Agaricales</taxon>
        <taxon>Pleurotineae</taxon>
        <taxon>Pterulaceae</taxon>
        <taxon>Pterulicium</taxon>
    </lineage>
</organism>
<comment type="cofactor">
    <cofactor evidence="1">
        <name>FMN</name>
        <dbReference type="ChEBI" id="CHEBI:58210"/>
    </cofactor>
</comment>
<dbReference type="Gene3D" id="3.20.20.70">
    <property type="entry name" value="Aldolase class I"/>
    <property type="match status" value="1"/>
</dbReference>
<dbReference type="SUPFAM" id="SSF51395">
    <property type="entry name" value="FMN-linked oxidoreductases"/>
    <property type="match status" value="1"/>
</dbReference>
<keyword evidence="3" id="KW-0288">FMN</keyword>
<dbReference type="GO" id="GO:0050661">
    <property type="term" value="F:NADP binding"/>
    <property type="evidence" value="ECO:0007669"/>
    <property type="project" value="InterPro"/>
</dbReference>
<evidence type="ECO:0000256" key="2">
    <source>
        <dbReference type="ARBA" id="ARBA00022630"/>
    </source>
</evidence>
<proteinExistence type="predicted"/>
<keyword evidence="4" id="KW-0521">NADP</keyword>
<dbReference type="InterPro" id="IPR044152">
    <property type="entry name" value="YqjM-like"/>
</dbReference>
<evidence type="ECO:0000256" key="4">
    <source>
        <dbReference type="ARBA" id="ARBA00022857"/>
    </source>
</evidence>
<evidence type="ECO:0000313" key="8">
    <source>
        <dbReference type="Proteomes" id="UP000305067"/>
    </source>
</evidence>
<evidence type="ECO:0000259" key="6">
    <source>
        <dbReference type="Pfam" id="PF00724"/>
    </source>
</evidence>
<dbReference type="GO" id="GO:0003959">
    <property type="term" value="F:NADPH dehydrogenase activity"/>
    <property type="evidence" value="ECO:0007669"/>
    <property type="project" value="InterPro"/>
</dbReference>
<name>A0A5C3QAP0_9AGAR</name>
<evidence type="ECO:0000256" key="5">
    <source>
        <dbReference type="ARBA" id="ARBA00023002"/>
    </source>
</evidence>
<gene>
    <name evidence="7" type="ORF">BDV98DRAFT_551676</name>
</gene>
<dbReference type="InterPro" id="IPR001155">
    <property type="entry name" value="OxRdtase_FMN_N"/>
</dbReference>
<keyword evidence="2" id="KW-0285">Flavoprotein</keyword>
<dbReference type="EMBL" id="ML178835">
    <property type="protein sequence ID" value="TFK99062.1"/>
    <property type="molecule type" value="Genomic_DNA"/>
</dbReference>
<dbReference type="InterPro" id="IPR013785">
    <property type="entry name" value="Aldolase_TIM"/>
</dbReference>
<evidence type="ECO:0000313" key="7">
    <source>
        <dbReference type="EMBL" id="TFK99062.1"/>
    </source>
</evidence>
<dbReference type="Proteomes" id="UP000305067">
    <property type="component" value="Unassembled WGS sequence"/>
</dbReference>